<name>A0A5D4QY25_9BACI</name>
<sequence>MIYMLIVFLFLLAVPFYNRYIPVLKVPCRRVDEIPGDHVILDIRDYNEGYEERIPGAVNLPVPYIVRNLDDIPARKIHLICASPLERNMGVRLLQKNGFQVAGFTLSNKKCAGKALACCHK</sequence>
<reference evidence="2 3" key="1">
    <citation type="submission" date="2019-08" db="EMBL/GenBank/DDBJ databases">
        <title>Bacillus genomes from the desert of Cuatro Cienegas, Coahuila.</title>
        <authorList>
            <person name="Olmedo-Alvarez G."/>
        </authorList>
    </citation>
    <scope>NUCLEOTIDE SEQUENCE [LARGE SCALE GENOMIC DNA]</scope>
    <source>
        <strain evidence="2 3">CH446_14T</strain>
    </source>
</reference>
<dbReference type="Pfam" id="PF00581">
    <property type="entry name" value="Rhodanese"/>
    <property type="match status" value="1"/>
</dbReference>
<dbReference type="EMBL" id="VTER01000014">
    <property type="protein sequence ID" value="TYS43140.1"/>
    <property type="molecule type" value="Genomic_DNA"/>
</dbReference>
<protein>
    <submittedName>
        <fullName evidence="2">Rhodanese-like domain-containing protein</fullName>
    </submittedName>
</protein>
<evidence type="ECO:0000313" key="2">
    <source>
        <dbReference type="EMBL" id="TYS43140.1"/>
    </source>
</evidence>
<dbReference type="InterPro" id="IPR001763">
    <property type="entry name" value="Rhodanese-like_dom"/>
</dbReference>
<proteinExistence type="predicted"/>
<dbReference type="PROSITE" id="PS50206">
    <property type="entry name" value="RHODANESE_3"/>
    <property type="match status" value="1"/>
</dbReference>
<accession>A0A5D4QY25</accession>
<dbReference type="RefSeq" id="WP_148976691.1">
    <property type="nucleotide sequence ID" value="NZ_JBNIKT010000011.1"/>
</dbReference>
<dbReference type="Gene3D" id="3.40.250.10">
    <property type="entry name" value="Rhodanese-like domain"/>
    <property type="match status" value="1"/>
</dbReference>
<dbReference type="CDD" id="cd00158">
    <property type="entry name" value="RHOD"/>
    <property type="match status" value="1"/>
</dbReference>
<gene>
    <name evidence="2" type="ORF">FZD51_21885</name>
</gene>
<dbReference type="Proteomes" id="UP000322139">
    <property type="component" value="Unassembled WGS sequence"/>
</dbReference>
<dbReference type="AlphaFoldDB" id="A0A5D4QY25"/>
<dbReference type="InterPro" id="IPR036873">
    <property type="entry name" value="Rhodanese-like_dom_sf"/>
</dbReference>
<organism evidence="2 3">
    <name type="scientific">Bacillus infantis</name>
    <dbReference type="NCBI Taxonomy" id="324767"/>
    <lineage>
        <taxon>Bacteria</taxon>
        <taxon>Bacillati</taxon>
        <taxon>Bacillota</taxon>
        <taxon>Bacilli</taxon>
        <taxon>Bacillales</taxon>
        <taxon>Bacillaceae</taxon>
        <taxon>Bacillus</taxon>
    </lineage>
</organism>
<comment type="caution">
    <text evidence="2">The sequence shown here is derived from an EMBL/GenBank/DDBJ whole genome shotgun (WGS) entry which is preliminary data.</text>
</comment>
<evidence type="ECO:0000313" key="3">
    <source>
        <dbReference type="Proteomes" id="UP000322139"/>
    </source>
</evidence>
<feature type="domain" description="Rhodanese" evidence="1">
    <location>
        <begin position="34"/>
        <end position="99"/>
    </location>
</feature>
<dbReference type="SUPFAM" id="SSF52821">
    <property type="entry name" value="Rhodanese/Cell cycle control phosphatase"/>
    <property type="match status" value="1"/>
</dbReference>
<evidence type="ECO:0000259" key="1">
    <source>
        <dbReference type="PROSITE" id="PS50206"/>
    </source>
</evidence>